<sequence length="408" mass="45053">KWFHILGKCRILFIRNERPPENFNEIQMQQQPAATAGLMESSFDILMKVGDGAFGEVFKGIDRRTNEICAIKIVDLEAAEDEIDDVQKEIAVLSQCSCAQLTKYMGSFIVGTKLWIIMEYLAGGSVLDLMAPGYEQVGCVHCNHPSRTSQGTCILRSKNGRQFITFQGLAYLHSEKKIHRDVKAANILLASDGRVKLADFGVTGQLTDTMTKRPKFKDFVSCCLVKDAAARPTALELLQHPFIKAKSGKDVSYLTELIERAQLGTSDLPVEPTSTITTTSTTTFLPVDSTTSDLADAVDSGWDFGATVRLSKDTMSPKTSTVQSVFQDDTAFSDDFGESLFDDVLKPAVFETVQGTDDGNAQDLLLELLHTLESLSFDQPHVLGQVLERINGALAKHPDPRLRQFHHE</sequence>
<reference evidence="15 16" key="1">
    <citation type="submission" date="2018-08" db="EMBL/GenBank/DDBJ databases">
        <title>Aphanomyces genome sequencing and annotation.</title>
        <authorList>
            <person name="Minardi D."/>
            <person name="Oidtmann B."/>
            <person name="Van Der Giezen M."/>
            <person name="Studholme D.J."/>
        </authorList>
    </citation>
    <scope>NUCLEOTIDE SEQUENCE [LARGE SCALE GENOMIC DNA]</scope>
    <source>
        <strain evidence="14 15">Da</strain>
        <strain evidence="13 16">Sv</strain>
    </source>
</reference>
<dbReference type="EMBL" id="QUTH01002363">
    <property type="protein sequence ID" value="RHZ26356.1"/>
    <property type="molecule type" value="Genomic_DNA"/>
</dbReference>
<dbReference type="InterPro" id="IPR011009">
    <property type="entry name" value="Kinase-like_dom_sf"/>
</dbReference>
<keyword evidence="3" id="KW-0723">Serine/threonine-protein kinase</keyword>
<keyword evidence="7 10" id="KW-0067">ATP-binding</keyword>
<name>A0A3R6X442_APHAT</name>
<dbReference type="PANTHER" id="PTHR48012">
    <property type="entry name" value="STERILE20-LIKE KINASE, ISOFORM B-RELATED"/>
    <property type="match status" value="1"/>
</dbReference>
<keyword evidence="6" id="KW-0418">Kinase</keyword>
<comment type="catalytic activity">
    <reaction evidence="9">
        <text>L-seryl-[protein] + ATP = O-phospho-L-seryl-[protein] + ADP + H(+)</text>
        <dbReference type="Rhea" id="RHEA:17989"/>
        <dbReference type="Rhea" id="RHEA-COMP:9863"/>
        <dbReference type="Rhea" id="RHEA-COMP:11604"/>
        <dbReference type="ChEBI" id="CHEBI:15378"/>
        <dbReference type="ChEBI" id="CHEBI:29999"/>
        <dbReference type="ChEBI" id="CHEBI:30616"/>
        <dbReference type="ChEBI" id="CHEBI:83421"/>
        <dbReference type="ChEBI" id="CHEBI:456216"/>
        <dbReference type="EC" id="2.7.11.1"/>
    </reaction>
</comment>
<evidence type="ECO:0000313" key="13">
    <source>
        <dbReference type="EMBL" id="RHY97788.1"/>
    </source>
</evidence>
<evidence type="ECO:0000256" key="1">
    <source>
        <dbReference type="ARBA" id="ARBA00008874"/>
    </source>
</evidence>
<keyword evidence="4" id="KW-0808">Transferase</keyword>
<dbReference type="SUPFAM" id="SSF56112">
    <property type="entry name" value="Protein kinase-like (PK-like)"/>
    <property type="match status" value="1"/>
</dbReference>
<dbReference type="Gene3D" id="3.30.200.20">
    <property type="entry name" value="Phosphorylase Kinase, domain 1"/>
    <property type="match status" value="1"/>
</dbReference>
<feature type="binding site" evidence="10">
    <location>
        <position position="72"/>
    </location>
    <ligand>
        <name>ATP</name>
        <dbReference type="ChEBI" id="CHEBI:30616"/>
    </ligand>
</feature>
<comment type="catalytic activity">
    <reaction evidence="8">
        <text>L-threonyl-[protein] + ATP = O-phospho-L-threonyl-[protein] + ADP + H(+)</text>
        <dbReference type="Rhea" id="RHEA:46608"/>
        <dbReference type="Rhea" id="RHEA-COMP:11060"/>
        <dbReference type="Rhea" id="RHEA-COMP:11605"/>
        <dbReference type="ChEBI" id="CHEBI:15378"/>
        <dbReference type="ChEBI" id="CHEBI:30013"/>
        <dbReference type="ChEBI" id="CHEBI:30616"/>
        <dbReference type="ChEBI" id="CHEBI:61977"/>
        <dbReference type="ChEBI" id="CHEBI:456216"/>
        <dbReference type="EC" id="2.7.11.1"/>
    </reaction>
</comment>
<dbReference type="EC" id="2.7.11.1" evidence="2"/>
<feature type="coiled-coil region" evidence="11">
    <location>
        <begin position="69"/>
        <end position="96"/>
    </location>
</feature>
<accession>A0A3R6X442</accession>
<evidence type="ECO:0000256" key="10">
    <source>
        <dbReference type="PROSITE-ProRule" id="PRU10141"/>
    </source>
</evidence>
<evidence type="ECO:0000313" key="15">
    <source>
        <dbReference type="Proteomes" id="UP000285430"/>
    </source>
</evidence>
<dbReference type="Gene3D" id="1.10.510.10">
    <property type="entry name" value="Transferase(Phosphotransferase) domain 1"/>
    <property type="match status" value="2"/>
</dbReference>
<evidence type="ECO:0000256" key="3">
    <source>
        <dbReference type="ARBA" id="ARBA00022527"/>
    </source>
</evidence>
<evidence type="ECO:0000256" key="2">
    <source>
        <dbReference type="ARBA" id="ARBA00012513"/>
    </source>
</evidence>
<evidence type="ECO:0000313" key="14">
    <source>
        <dbReference type="EMBL" id="RHZ26356.1"/>
    </source>
</evidence>
<evidence type="ECO:0000256" key="8">
    <source>
        <dbReference type="ARBA" id="ARBA00047899"/>
    </source>
</evidence>
<gene>
    <name evidence="13" type="ORF">DYB35_006786</name>
    <name evidence="14" type="ORF">DYB37_008181</name>
</gene>
<feature type="non-terminal residue" evidence="13">
    <location>
        <position position="1"/>
    </location>
</feature>
<dbReference type="PROSITE" id="PS00107">
    <property type="entry name" value="PROTEIN_KINASE_ATP"/>
    <property type="match status" value="1"/>
</dbReference>
<dbReference type="GO" id="GO:0005524">
    <property type="term" value="F:ATP binding"/>
    <property type="evidence" value="ECO:0007669"/>
    <property type="project" value="UniProtKB-UniRule"/>
</dbReference>
<dbReference type="InterPro" id="IPR000719">
    <property type="entry name" value="Prot_kinase_dom"/>
</dbReference>
<dbReference type="PROSITE" id="PS50011">
    <property type="entry name" value="PROTEIN_KINASE_DOM"/>
    <property type="match status" value="1"/>
</dbReference>
<dbReference type="GO" id="GO:0005737">
    <property type="term" value="C:cytoplasm"/>
    <property type="evidence" value="ECO:0007669"/>
    <property type="project" value="TreeGrafter"/>
</dbReference>
<evidence type="ECO:0000259" key="12">
    <source>
        <dbReference type="PROSITE" id="PS50011"/>
    </source>
</evidence>
<evidence type="ECO:0000256" key="11">
    <source>
        <dbReference type="SAM" id="Coils"/>
    </source>
</evidence>
<dbReference type="Proteomes" id="UP000285712">
    <property type="component" value="Unassembled WGS sequence"/>
</dbReference>
<dbReference type="VEuPathDB" id="FungiDB:H257_06245"/>
<organism evidence="13 16">
    <name type="scientific">Aphanomyces astaci</name>
    <name type="common">Crayfish plague agent</name>
    <dbReference type="NCBI Taxonomy" id="112090"/>
    <lineage>
        <taxon>Eukaryota</taxon>
        <taxon>Sar</taxon>
        <taxon>Stramenopiles</taxon>
        <taxon>Oomycota</taxon>
        <taxon>Saprolegniomycetes</taxon>
        <taxon>Saprolegniales</taxon>
        <taxon>Verrucalvaceae</taxon>
        <taxon>Aphanomyces</taxon>
    </lineage>
</organism>
<dbReference type="AlphaFoldDB" id="A0A3R6X442"/>
<dbReference type="PANTHER" id="PTHR48012:SF10">
    <property type="entry name" value="FI20177P1"/>
    <property type="match status" value="1"/>
</dbReference>
<evidence type="ECO:0000256" key="9">
    <source>
        <dbReference type="ARBA" id="ARBA00048679"/>
    </source>
</evidence>
<evidence type="ECO:0000256" key="4">
    <source>
        <dbReference type="ARBA" id="ARBA00022679"/>
    </source>
</evidence>
<comment type="similarity">
    <text evidence="1">Belongs to the protein kinase superfamily. STE Ser/Thr protein kinase family. STE20 subfamily.</text>
</comment>
<evidence type="ECO:0000256" key="7">
    <source>
        <dbReference type="ARBA" id="ARBA00022840"/>
    </source>
</evidence>
<keyword evidence="5 10" id="KW-0547">Nucleotide-binding</keyword>
<evidence type="ECO:0000313" key="16">
    <source>
        <dbReference type="Proteomes" id="UP000285712"/>
    </source>
</evidence>
<proteinExistence type="inferred from homology"/>
<keyword evidence="11" id="KW-0175">Coiled coil</keyword>
<feature type="domain" description="Protein kinase" evidence="12">
    <location>
        <begin position="43"/>
        <end position="326"/>
    </location>
</feature>
<dbReference type="InterPro" id="IPR050629">
    <property type="entry name" value="STE20/SPS1-PAK"/>
</dbReference>
<dbReference type="Pfam" id="PF00069">
    <property type="entry name" value="Pkinase"/>
    <property type="match status" value="1"/>
</dbReference>
<protein>
    <recommendedName>
        <fullName evidence="2">non-specific serine/threonine protein kinase</fullName>
        <ecNumber evidence="2">2.7.11.1</ecNumber>
    </recommendedName>
</protein>
<dbReference type="SMART" id="SM00220">
    <property type="entry name" value="S_TKc"/>
    <property type="match status" value="1"/>
</dbReference>
<comment type="caution">
    <text evidence="13">The sequence shown here is derived from an EMBL/GenBank/DDBJ whole genome shotgun (WGS) entry which is preliminary data.</text>
</comment>
<dbReference type="GO" id="GO:0004674">
    <property type="term" value="F:protein serine/threonine kinase activity"/>
    <property type="evidence" value="ECO:0007669"/>
    <property type="project" value="UniProtKB-KW"/>
</dbReference>
<dbReference type="EMBL" id="QUTG01002063">
    <property type="protein sequence ID" value="RHY97788.1"/>
    <property type="molecule type" value="Genomic_DNA"/>
</dbReference>
<dbReference type="InterPro" id="IPR017441">
    <property type="entry name" value="Protein_kinase_ATP_BS"/>
</dbReference>
<dbReference type="Proteomes" id="UP000285430">
    <property type="component" value="Unassembled WGS sequence"/>
</dbReference>
<evidence type="ECO:0000256" key="5">
    <source>
        <dbReference type="ARBA" id="ARBA00022741"/>
    </source>
</evidence>
<evidence type="ECO:0000256" key="6">
    <source>
        <dbReference type="ARBA" id="ARBA00022777"/>
    </source>
</evidence>